<evidence type="ECO:0000259" key="1">
    <source>
        <dbReference type="Pfam" id="PF06902"/>
    </source>
</evidence>
<dbReference type="Proteomes" id="UP001565283">
    <property type="component" value="Unassembled WGS sequence"/>
</dbReference>
<protein>
    <submittedName>
        <fullName evidence="2">(4Fe-4S)-binding protein</fullName>
    </submittedName>
</protein>
<evidence type="ECO:0000313" key="2">
    <source>
        <dbReference type="EMBL" id="MEY8443568.1"/>
    </source>
</evidence>
<organism evidence="2 3">
    <name type="scientific">Lactococcus ileimucosae</name>
    <dbReference type="NCBI Taxonomy" id="2941329"/>
    <lineage>
        <taxon>Bacteria</taxon>
        <taxon>Bacillati</taxon>
        <taxon>Bacillota</taxon>
        <taxon>Bacilli</taxon>
        <taxon>Lactobacillales</taxon>
        <taxon>Streptococcaceae</taxon>
        <taxon>Lactococcus</taxon>
    </lineage>
</organism>
<comment type="caution">
    <text evidence="2">The sequence shown here is derived from an EMBL/GenBank/DDBJ whole genome shotgun (WGS) entry which is preliminary data.</text>
</comment>
<reference evidence="2 3" key="1">
    <citation type="submission" date="2024-03" db="EMBL/GenBank/DDBJ databases">
        <title>Mouse gut bacterial collection (mGBC) of GemPharmatech.</title>
        <authorList>
            <person name="He Y."/>
            <person name="Dong L."/>
            <person name="Wu D."/>
            <person name="Gao X."/>
            <person name="Lin Z."/>
        </authorList>
    </citation>
    <scope>NUCLEOTIDE SEQUENCE [LARGE SCALE GENOMIC DNA]</scope>
    <source>
        <strain evidence="2 3">61-15</strain>
    </source>
</reference>
<gene>
    <name evidence="2" type="ORF">AALA52_04825</name>
</gene>
<keyword evidence="3" id="KW-1185">Reference proteome</keyword>
<accession>A0ABV4D583</accession>
<dbReference type="RefSeq" id="WP_369948213.1">
    <property type="nucleotide sequence ID" value="NZ_JBCLSH010000011.1"/>
</dbReference>
<proteinExistence type="predicted"/>
<dbReference type="EMBL" id="JBCLSH010000011">
    <property type="protein sequence ID" value="MEY8443568.1"/>
    <property type="molecule type" value="Genomic_DNA"/>
</dbReference>
<sequence>MENFKINNQEATVENLIEAGYRCYRGEEMAIYYNANICEHVGECVRGNSAVWEVGRKPWILPDNGEKLDNQRIINRCPSGALKYIK</sequence>
<dbReference type="Pfam" id="PF06902">
    <property type="entry name" value="Fer4_19"/>
    <property type="match status" value="1"/>
</dbReference>
<evidence type="ECO:0000313" key="3">
    <source>
        <dbReference type="Proteomes" id="UP001565283"/>
    </source>
</evidence>
<name>A0ABV4D583_9LACT</name>
<dbReference type="InterPro" id="IPR010693">
    <property type="entry name" value="Divergent_4Fe-4S_mono-cluster"/>
</dbReference>
<feature type="domain" description="Divergent 4Fe-4S mono-cluster" evidence="1">
    <location>
        <begin position="24"/>
        <end position="85"/>
    </location>
</feature>